<feature type="compositionally biased region" description="Basic and acidic residues" evidence="1">
    <location>
        <begin position="149"/>
        <end position="162"/>
    </location>
</feature>
<accession>A0A8B8S0L8</accession>
<organism evidence="2 3">
    <name type="scientific">Camelus ferus</name>
    <name type="common">Wild bactrian camel</name>
    <name type="synonym">Camelus bactrianus ferus</name>
    <dbReference type="NCBI Taxonomy" id="419612"/>
    <lineage>
        <taxon>Eukaryota</taxon>
        <taxon>Metazoa</taxon>
        <taxon>Chordata</taxon>
        <taxon>Craniata</taxon>
        <taxon>Vertebrata</taxon>
        <taxon>Euteleostomi</taxon>
        <taxon>Mammalia</taxon>
        <taxon>Eutheria</taxon>
        <taxon>Laurasiatheria</taxon>
        <taxon>Artiodactyla</taxon>
        <taxon>Tylopoda</taxon>
        <taxon>Camelidae</taxon>
        <taxon>Camelus</taxon>
    </lineage>
</organism>
<feature type="region of interest" description="Disordered" evidence="1">
    <location>
        <begin position="125"/>
        <end position="164"/>
    </location>
</feature>
<dbReference type="AlphaFoldDB" id="A0A8B8S0L8"/>
<gene>
    <name evidence="3" type="primary">LOC116659575</name>
</gene>
<dbReference type="RefSeq" id="XP_032323222.1">
    <property type="nucleotide sequence ID" value="XM_032467331.1"/>
</dbReference>
<evidence type="ECO:0000313" key="2">
    <source>
        <dbReference type="Proteomes" id="UP000694856"/>
    </source>
</evidence>
<dbReference type="Proteomes" id="UP000694856">
    <property type="component" value="Chromosome 24"/>
</dbReference>
<dbReference type="GeneID" id="116659575"/>
<evidence type="ECO:0000313" key="3">
    <source>
        <dbReference type="RefSeq" id="XP_032323222.1"/>
    </source>
</evidence>
<name>A0A8B8S0L8_CAMFR</name>
<protein>
    <submittedName>
        <fullName evidence="3">Uncharacterized protein LOC116659575</fullName>
    </submittedName>
</protein>
<dbReference type="KEGG" id="cfr:116659575"/>
<sequence>MPMGSLIKVYSHGWRRGPSTTTCHPVSALEELLHSENVISSRADRTPAPHLPAAAAGRQSHRRQRGLSGRSRLARHSFSGAEYFQNVYWQHNIDDITEVIPALLSCLMPQLNTALMSAASRRDGCQGRAGLQDSPPREGPFSLTSTPKRQGDRSRSRREPLRTELPCIRRGREVRGPGGAQLLPLRDQDRLVLRAACAGGTLCEVPQLLPSFFLIPTLSLSSILLPKFPTKDITEYPSFAS</sequence>
<feature type="region of interest" description="Disordered" evidence="1">
    <location>
        <begin position="50"/>
        <end position="71"/>
    </location>
</feature>
<proteinExistence type="predicted"/>
<reference evidence="3" key="1">
    <citation type="submission" date="2025-08" db="UniProtKB">
        <authorList>
            <consortium name="RefSeq"/>
        </authorList>
    </citation>
    <scope>IDENTIFICATION</scope>
    <source>
        <tissue evidence="3">Ear skin</tissue>
    </source>
</reference>
<keyword evidence="2" id="KW-1185">Reference proteome</keyword>
<evidence type="ECO:0000256" key="1">
    <source>
        <dbReference type="SAM" id="MobiDB-lite"/>
    </source>
</evidence>